<feature type="region of interest" description="Disordered" evidence="1">
    <location>
        <begin position="45"/>
        <end position="100"/>
    </location>
</feature>
<dbReference type="Proteomes" id="UP000800035">
    <property type="component" value="Unassembled WGS sequence"/>
</dbReference>
<feature type="region of interest" description="Disordered" evidence="1">
    <location>
        <begin position="11"/>
        <end position="33"/>
    </location>
</feature>
<accession>A0A6A5U336</accession>
<organism evidence="2 3">
    <name type="scientific">Byssothecium circinans</name>
    <dbReference type="NCBI Taxonomy" id="147558"/>
    <lineage>
        <taxon>Eukaryota</taxon>
        <taxon>Fungi</taxon>
        <taxon>Dikarya</taxon>
        <taxon>Ascomycota</taxon>
        <taxon>Pezizomycotina</taxon>
        <taxon>Dothideomycetes</taxon>
        <taxon>Pleosporomycetidae</taxon>
        <taxon>Pleosporales</taxon>
        <taxon>Massarineae</taxon>
        <taxon>Massarinaceae</taxon>
        <taxon>Byssothecium</taxon>
    </lineage>
</organism>
<evidence type="ECO:0000256" key="1">
    <source>
        <dbReference type="SAM" id="MobiDB-lite"/>
    </source>
</evidence>
<dbReference type="EMBL" id="ML976984">
    <property type="protein sequence ID" value="KAF1959543.1"/>
    <property type="molecule type" value="Genomic_DNA"/>
</dbReference>
<gene>
    <name evidence="2" type="ORF">CC80DRAFT_584057</name>
</gene>
<name>A0A6A5U336_9PLEO</name>
<feature type="compositionally biased region" description="Polar residues" evidence="1">
    <location>
        <begin position="52"/>
        <end position="61"/>
    </location>
</feature>
<dbReference type="AlphaFoldDB" id="A0A6A5U336"/>
<proteinExistence type="predicted"/>
<evidence type="ECO:0000313" key="3">
    <source>
        <dbReference type="Proteomes" id="UP000800035"/>
    </source>
</evidence>
<protein>
    <submittedName>
        <fullName evidence="2">Uncharacterized protein</fullName>
    </submittedName>
</protein>
<keyword evidence="3" id="KW-1185">Reference proteome</keyword>
<feature type="compositionally biased region" description="Low complexity" evidence="1">
    <location>
        <begin position="13"/>
        <end position="28"/>
    </location>
</feature>
<sequence>MPIKIIITVHSRPTANTTTNTISQTPQSPKRRNTVCRSLSTLFRAHAKAPSGQDNTSTLTASPPHLRHRTSATNSKRPKLPSTRRTSGRRTVQAPGAFPLDPPPAYTILVTDDRLTVAHPLPTAHADNDHYFLPSYAGHRIPRRTTSIQPRPAPCLDRSEADRTLMRSLYNEQARELEASRLPRNRDMRRNEAVFLARQMYRDDEERLRREGQGVRRLGRGRSWRV</sequence>
<reference evidence="2" key="1">
    <citation type="journal article" date="2020" name="Stud. Mycol.">
        <title>101 Dothideomycetes genomes: a test case for predicting lifestyles and emergence of pathogens.</title>
        <authorList>
            <person name="Haridas S."/>
            <person name="Albert R."/>
            <person name="Binder M."/>
            <person name="Bloem J."/>
            <person name="Labutti K."/>
            <person name="Salamov A."/>
            <person name="Andreopoulos B."/>
            <person name="Baker S."/>
            <person name="Barry K."/>
            <person name="Bills G."/>
            <person name="Bluhm B."/>
            <person name="Cannon C."/>
            <person name="Castanera R."/>
            <person name="Culley D."/>
            <person name="Daum C."/>
            <person name="Ezra D."/>
            <person name="Gonzalez J."/>
            <person name="Henrissat B."/>
            <person name="Kuo A."/>
            <person name="Liang C."/>
            <person name="Lipzen A."/>
            <person name="Lutzoni F."/>
            <person name="Magnuson J."/>
            <person name="Mondo S."/>
            <person name="Nolan M."/>
            <person name="Ohm R."/>
            <person name="Pangilinan J."/>
            <person name="Park H.-J."/>
            <person name="Ramirez L."/>
            <person name="Alfaro M."/>
            <person name="Sun H."/>
            <person name="Tritt A."/>
            <person name="Yoshinaga Y."/>
            <person name="Zwiers L.-H."/>
            <person name="Turgeon B."/>
            <person name="Goodwin S."/>
            <person name="Spatafora J."/>
            <person name="Crous P."/>
            <person name="Grigoriev I."/>
        </authorList>
    </citation>
    <scope>NUCLEOTIDE SEQUENCE</scope>
    <source>
        <strain evidence="2">CBS 675.92</strain>
    </source>
</reference>
<evidence type="ECO:0000313" key="2">
    <source>
        <dbReference type="EMBL" id="KAF1959543.1"/>
    </source>
</evidence>